<sequence>MTQRWICNPIFDCGTDNIQHQGGLGTLQKSASQSTNRLIILLLQFHSYVRTTGWIRHLRLNWEIWGEEHLANKHSGSTTPTCNASLGLRRPLPLEMNSICMEAGASSASCHWYSSGKALQHRELISQGLPLLPYQLIHHVASEWLLECKMRKQIDRPGLAMPGWSAPIRDDWSVAPDSERSNCA</sequence>
<comment type="caution">
    <text evidence="1">The sequence shown here is derived from an EMBL/GenBank/DDBJ whole genome shotgun (WGS) entry which is preliminary data.</text>
</comment>
<name>A0A9Q1FR62_SYNKA</name>
<dbReference type="AlphaFoldDB" id="A0A9Q1FR62"/>
<evidence type="ECO:0000313" key="2">
    <source>
        <dbReference type="Proteomes" id="UP001152622"/>
    </source>
</evidence>
<protein>
    <submittedName>
        <fullName evidence="1">Uncharacterized protein</fullName>
    </submittedName>
</protein>
<keyword evidence="2" id="KW-1185">Reference proteome</keyword>
<organism evidence="1 2">
    <name type="scientific">Synaphobranchus kaupii</name>
    <name type="common">Kaup's arrowtooth eel</name>
    <dbReference type="NCBI Taxonomy" id="118154"/>
    <lineage>
        <taxon>Eukaryota</taxon>
        <taxon>Metazoa</taxon>
        <taxon>Chordata</taxon>
        <taxon>Craniata</taxon>
        <taxon>Vertebrata</taxon>
        <taxon>Euteleostomi</taxon>
        <taxon>Actinopterygii</taxon>
        <taxon>Neopterygii</taxon>
        <taxon>Teleostei</taxon>
        <taxon>Anguilliformes</taxon>
        <taxon>Synaphobranchidae</taxon>
        <taxon>Synaphobranchus</taxon>
    </lineage>
</organism>
<dbReference type="EMBL" id="JAINUF010000004">
    <property type="protein sequence ID" value="KAJ8364148.1"/>
    <property type="molecule type" value="Genomic_DNA"/>
</dbReference>
<proteinExistence type="predicted"/>
<evidence type="ECO:0000313" key="1">
    <source>
        <dbReference type="EMBL" id="KAJ8364148.1"/>
    </source>
</evidence>
<gene>
    <name evidence="1" type="ORF">SKAU_G00129790</name>
</gene>
<reference evidence="1" key="1">
    <citation type="journal article" date="2023" name="Science">
        <title>Genome structures resolve the early diversification of teleost fishes.</title>
        <authorList>
            <person name="Parey E."/>
            <person name="Louis A."/>
            <person name="Montfort J."/>
            <person name="Bouchez O."/>
            <person name="Roques C."/>
            <person name="Iampietro C."/>
            <person name="Lluch J."/>
            <person name="Castinel A."/>
            <person name="Donnadieu C."/>
            <person name="Desvignes T."/>
            <person name="Floi Bucao C."/>
            <person name="Jouanno E."/>
            <person name="Wen M."/>
            <person name="Mejri S."/>
            <person name="Dirks R."/>
            <person name="Jansen H."/>
            <person name="Henkel C."/>
            <person name="Chen W.J."/>
            <person name="Zahm M."/>
            <person name="Cabau C."/>
            <person name="Klopp C."/>
            <person name="Thompson A.W."/>
            <person name="Robinson-Rechavi M."/>
            <person name="Braasch I."/>
            <person name="Lecointre G."/>
            <person name="Bobe J."/>
            <person name="Postlethwait J.H."/>
            <person name="Berthelot C."/>
            <person name="Roest Crollius H."/>
            <person name="Guiguen Y."/>
        </authorList>
    </citation>
    <scope>NUCLEOTIDE SEQUENCE</scope>
    <source>
        <strain evidence="1">WJC10195</strain>
    </source>
</reference>
<dbReference type="Proteomes" id="UP001152622">
    <property type="component" value="Chromosome 4"/>
</dbReference>
<accession>A0A9Q1FR62</accession>